<reference evidence="1" key="1">
    <citation type="submission" date="2021-04" db="EMBL/GenBank/DDBJ databases">
        <title>Genome based classification of Actinospica acidithermotolerans sp. nov., an actinobacterium isolated from an Indonesian hot spring.</title>
        <authorList>
            <person name="Kusuma A.B."/>
            <person name="Putra K.E."/>
            <person name="Nafisah S."/>
            <person name="Loh J."/>
            <person name="Nouioui I."/>
            <person name="Goodfellow M."/>
        </authorList>
    </citation>
    <scope>NUCLEOTIDE SEQUENCE</scope>
    <source>
        <strain evidence="1">DSM 45618</strain>
    </source>
</reference>
<dbReference type="InterPro" id="IPR025339">
    <property type="entry name" value="DUF4245"/>
</dbReference>
<dbReference type="Pfam" id="PF14030">
    <property type="entry name" value="DUF4245"/>
    <property type="match status" value="1"/>
</dbReference>
<dbReference type="Proteomes" id="UP000677913">
    <property type="component" value="Unassembled WGS sequence"/>
</dbReference>
<evidence type="ECO:0000313" key="2">
    <source>
        <dbReference type="Proteomes" id="UP000677913"/>
    </source>
</evidence>
<dbReference type="EMBL" id="JAGSXH010000011">
    <property type="protein sequence ID" value="MBS2962437.1"/>
    <property type="molecule type" value="Genomic_DNA"/>
</dbReference>
<gene>
    <name evidence="1" type="ORF">KGA66_05230</name>
</gene>
<protein>
    <submittedName>
        <fullName evidence="1">DUF4245 domain-containing protein</fullName>
    </submittedName>
</protein>
<proteinExistence type="predicted"/>
<sequence>MAKANARLKTTVRDMVLSLLVIAVPIAVVLVLKPSKAGNPVHVMDTGSYQSELSAARAAEPFTVLAPAGLPADWKLTSAYYQPAGSGAADWHVGYLTPGGGYATLEQTTEPLSGYLSDQHSNASPDATVQIAGATPNVWQRYSGTTPGGLRTLLSAQDGKSTVIVAGSAPLAELERLAAALR</sequence>
<name>A0A8J8BA12_9ACTN</name>
<keyword evidence="2" id="KW-1185">Reference proteome</keyword>
<dbReference type="RefSeq" id="WP_211465096.1">
    <property type="nucleotide sequence ID" value="NZ_JAGSXH010000011.1"/>
</dbReference>
<comment type="caution">
    <text evidence="1">The sequence shown here is derived from an EMBL/GenBank/DDBJ whole genome shotgun (WGS) entry which is preliminary data.</text>
</comment>
<accession>A0A8J8BA12</accession>
<evidence type="ECO:0000313" key="1">
    <source>
        <dbReference type="EMBL" id="MBS2962437.1"/>
    </source>
</evidence>
<organism evidence="1 2">
    <name type="scientific">Actinocrinis puniceicyclus</name>
    <dbReference type="NCBI Taxonomy" id="977794"/>
    <lineage>
        <taxon>Bacteria</taxon>
        <taxon>Bacillati</taxon>
        <taxon>Actinomycetota</taxon>
        <taxon>Actinomycetes</taxon>
        <taxon>Catenulisporales</taxon>
        <taxon>Actinospicaceae</taxon>
        <taxon>Actinocrinis</taxon>
    </lineage>
</organism>
<dbReference type="AlphaFoldDB" id="A0A8J8BA12"/>